<evidence type="ECO:0000313" key="11">
    <source>
        <dbReference type="Proteomes" id="UP000283895"/>
    </source>
</evidence>
<evidence type="ECO:0000256" key="6">
    <source>
        <dbReference type="ARBA" id="ARBA00022989"/>
    </source>
</evidence>
<feature type="transmembrane region" description="Helical" evidence="9">
    <location>
        <begin position="270"/>
        <end position="289"/>
    </location>
</feature>
<dbReference type="GO" id="GO:0098553">
    <property type="term" value="C:lumenal side of endoplasmic reticulum membrane"/>
    <property type="evidence" value="ECO:0007669"/>
    <property type="project" value="TreeGrafter"/>
</dbReference>
<sequence length="587" mass="64808">MAEANTTTSMATPTPSLVPDEHTIAPAPTIWDMLAKMDYFAIETKMILSALIIIYLGAHASLRRPPSAAPPTKLKRKAGKLVVDDEKEHFAQGFQASDAILFPFLAGGVLIGLYYLIKWLQDPNLLNKILRGYMALSGVLGMGIFFGDGLQSLLNLVFPDYWADRSGRVFEIDPVSRTQKLLKLPQGQDSEMEVDPKKGLPLPGFASELSVSAGFRKAVWTARHLLKEECVLSLVILNRVVKFEVTVTGLVGLLISCTIEGLYLQTNSTMLSNILGLAVCYSAFIWMSVTSFAIGTMVLVGLFFYDIVMVFYTPFMIAVATQVDAPIKLTYETAGRSSLLGLGDIVIPGIFICLALRFDLWRHYQRKVTRVEENLKTVSNQDSNINIGNATETSTDNELTTIKTAYRTVKTPFVDPRGQWGNQLWTTSLRSLISGQPALKAMSDVSFSKTYFHATLFGYLIGMLSTLVVLIVFKHGQPALLYLVPGVTGSAWLTGLVKGELKDMWKYTEDGSLDVEDVVVEVDGEGKVIEEKKSGEKDAEVKEIKDVKDKDDGEKKDGAKKGGGEKDEYELFRFSITVPKEDSLKED</sequence>
<dbReference type="InterPro" id="IPR006639">
    <property type="entry name" value="Preselin/SPP"/>
</dbReference>
<dbReference type="AlphaFoldDB" id="A0A423X3N8"/>
<keyword evidence="11" id="KW-1185">Reference proteome</keyword>
<keyword evidence="6 9" id="KW-1133">Transmembrane helix</keyword>
<protein>
    <submittedName>
        <fullName evidence="10">Uncharacterized protein</fullName>
    </submittedName>
</protein>
<keyword evidence="4" id="KW-0378">Hydrolase</keyword>
<evidence type="ECO:0000256" key="7">
    <source>
        <dbReference type="ARBA" id="ARBA00023136"/>
    </source>
</evidence>
<feature type="transmembrane region" description="Helical" evidence="9">
    <location>
        <begin position="243"/>
        <end position="264"/>
    </location>
</feature>
<keyword evidence="3 9" id="KW-0812">Transmembrane</keyword>
<feature type="transmembrane region" description="Helical" evidence="9">
    <location>
        <begin position="99"/>
        <end position="117"/>
    </location>
</feature>
<comment type="similarity">
    <text evidence="2">Belongs to the peptidase A22B family.</text>
</comment>
<dbReference type="GO" id="GO:0006465">
    <property type="term" value="P:signal peptide processing"/>
    <property type="evidence" value="ECO:0007669"/>
    <property type="project" value="TreeGrafter"/>
</dbReference>
<evidence type="ECO:0000256" key="1">
    <source>
        <dbReference type="ARBA" id="ARBA00004477"/>
    </source>
</evidence>
<feature type="transmembrane region" description="Helical" evidence="9">
    <location>
        <begin position="129"/>
        <end position="147"/>
    </location>
</feature>
<dbReference type="PANTHER" id="PTHR12174:SF23">
    <property type="entry name" value="MINOR HISTOCOMPATIBILITY ANTIGEN H13"/>
    <property type="match status" value="1"/>
</dbReference>
<dbReference type="Proteomes" id="UP000283895">
    <property type="component" value="Unassembled WGS sequence"/>
</dbReference>
<feature type="transmembrane region" description="Helical" evidence="9">
    <location>
        <begin position="479"/>
        <end position="497"/>
    </location>
</feature>
<feature type="transmembrane region" description="Helical" evidence="9">
    <location>
        <begin position="339"/>
        <end position="360"/>
    </location>
</feature>
<feature type="transmembrane region" description="Helical" evidence="9">
    <location>
        <begin position="296"/>
        <end position="319"/>
    </location>
</feature>
<evidence type="ECO:0000313" key="10">
    <source>
        <dbReference type="EMBL" id="ROW10406.1"/>
    </source>
</evidence>
<dbReference type="InterPro" id="IPR007369">
    <property type="entry name" value="Peptidase_A22B_SPP"/>
</dbReference>
<dbReference type="Pfam" id="PF04258">
    <property type="entry name" value="Peptidase_A22B"/>
    <property type="match status" value="1"/>
</dbReference>
<proteinExistence type="inferred from homology"/>
<keyword evidence="7 9" id="KW-0472">Membrane</keyword>
<evidence type="ECO:0000256" key="9">
    <source>
        <dbReference type="SAM" id="Phobius"/>
    </source>
</evidence>
<feature type="transmembrane region" description="Helical" evidence="9">
    <location>
        <begin position="450"/>
        <end position="473"/>
    </location>
</feature>
<dbReference type="GO" id="GO:0098554">
    <property type="term" value="C:cytoplasmic side of endoplasmic reticulum membrane"/>
    <property type="evidence" value="ECO:0007669"/>
    <property type="project" value="TreeGrafter"/>
</dbReference>
<dbReference type="STRING" id="356882.A0A423X3N8"/>
<comment type="subcellular location">
    <subcellularLocation>
        <location evidence="1">Endoplasmic reticulum membrane</location>
        <topology evidence="1">Multi-pass membrane protein</topology>
    </subcellularLocation>
</comment>
<evidence type="ECO:0000256" key="5">
    <source>
        <dbReference type="ARBA" id="ARBA00022824"/>
    </source>
</evidence>
<organism evidence="10 11">
    <name type="scientific">Cytospora schulzeri</name>
    <dbReference type="NCBI Taxonomy" id="448051"/>
    <lineage>
        <taxon>Eukaryota</taxon>
        <taxon>Fungi</taxon>
        <taxon>Dikarya</taxon>
        <taxon>Ascomycota</taxon>
        <taxon>Pezizomycotina</taxon>
        <taxon>Sordariomycetes</taxon>
        <taxon>Sordariomycetidae</taxon>
        <taxon>Diaporthales</taxon>
        <taxon>Cytosporaceae</taxon>
        <taxon>Cytospora</taxon>
    </lineage>
</organism>
<dbReference type="PANTHER" id="PTHR12174">
    <property type="entry name" value="SIGNAL PEPTIDE PEPTIDASE"/>
    <property type="match status" value="1"/>
</dbReference>
<dbReference type="SMART" id="SM00730">
    <property type="entry name" value="PSN"/>
    <property type="match status" value="1"/>
</dbReference>
<gene>
    <name evidence="10" type="ORF">VMCG_02067</name>
</gene>
<name>A0A423X3N8_9PEZI</name>
<comment type="caution">
    <text evidence="10">The sequence shown here is derived from an EMBL/GenBank/DDBJ whole genome shotgun (WGS) entry which is preliminary data.</text>
</comment>
<dbReference type="GO" id="GO:0033619">
    <property type="term" value="P:membrane protein proteolysis"/>
    <property type="evidence" value="ECO:0007669"/>
    <property type="project" value="TreeGrafter"/>
</dbReference>
<accession>A0A423X3N8</accession>
<feature type="region of interest" description="Disordered" evidence="8">
    <location>
        <begin position="531"/>
        <end position="565"/>
    </location>
</feature>
<feature type="transmembrane region" description="Helical" evidence="9">
    <location>
        <begin position="39"/>
        <end position="58"/>
    </location>
</feature>
<evidence type="ECO:0000256" key="2">
    <source>
        <dbReference type="ARBA" id="ARBA00006859"/>
    </source>
</evidence>
<dbReference type="OrthoDB" id="29661at2759"/>
<evidence type="ECO:0000256" key="8">
    <source>
        <dbReference type="SAM" id="MobiDB-lite"/>
    </source>
</evidence>
<dbReference type="EMBL" id="LKEA01000003">
    <property type="protein sequence ID" value="ROW10406.1"/>
    <property type="molecule type" value="Genomic_DNA"/>
</dbReference>
<keyword evidence="5" id="KW-0256">Endoplasmic reticulum</keyword>
<evidence type="ECO:0000256" key="3">
    <source>
        <dbReference type="ARBA" id="ARBA00022692"/>
    </source>
</evidence>
<reference evidence="10 11" key="1">
    <citation type="submission" date="2015-09" db="EMBL/GenBank/DDBJ databases">
        <title>Host preference determinants of Valsa canker pathogens revealed by comparative genomics.</title>
        <authorList>
            <person name="Yin Z."/>
            <person name="Huang L."/>
        </authorList>
    </citation>
    <scope>NUCLEOTIDE SEQUENCE [LARGE SCALE GENOMIC DNA]</scope>
    <source>
        <strain evidence="10 11">03-1</strain>
    </source>
</reference>
<dbReference type="GO" id="GO:0042500">
    <property type="term" value="F:aspartic endopeptidase activity, intramembrane cleaving"/>
    <property type="evidence" value="ECO:0007669"/>
    <property type="project" value="InterPro"/>
</dbReference>
<evidence type="ECO:0000256" key="4">
    <source>
        <dbReference type="ARBA" id="ARBA00022801"/>
    </source>
</evidence>